<protein>
    <submittedName>
        <fullName evidence="2">Uncharacterized protein</fullName>
    </submittedName>
</protein>
<dbReference type="Proteomes" id="UP000035034">
    <property type="component" value="Unassembled WGS sequence"/>
</dbReference>
<gene>
    <name evidence="2" type="ORF">GOEFS_077_00520</name>
</gene>
<feature type="signal peptide" evidence="1">
    <location>
        <begin position="1"/>
        <end position="28"/>
    </location>
</feature>
<evidence type="ECO:0000313" key="2">
    <source>
        <dbReference type="EMBL" id="GAB19260.1"/>
    </source>
</evidence>
<evidence type="ECO:0000313" key="3">
    <source>
        <dbReference type="Proteomes" id="UP000035034"/>
    </source>
</evidence>
<dbReference type="STRING" id="1077974.GOEFS_077_00520"/>
<dbReference type="EMBL" id="BAEH01000077">
    <property type="protein sequence ID" value="GAB19260.1"/>
    <property type="molecule type" value="Genomic_DNA"/>
</dbReference>
<comment type="caution">
    <text evidence="2">The sequence shown here is derived from an EMBL/GenBank/DDBJ whole genome shotgun (WGS) entry which is preliminary data.</text>
</comment>
<evidence type="ECO:0000256" key="1">
    <source>
        <dbReference type="SAM" id="SignalP"/>
    </source>
</evidence>
<keyword evidence="3" id="KW-1185">Reference proteome</keyword>
<feature type="chain" id="PRO_5038366941" evidence="1">
    <location>
        <begin position="29"/>
        <end position="148"/>
    </location>
</feature>
<accession>H0R2F9</accession>
<keyword evidence="1" id="KW-0732">Signal</keyword>
<reference evidence="2 3" key="1">
    <citation type="submission" date="2011-12" db="EMBL/GenBank/DDBJ databases">
        <title>Whole genome shotgun sequence of Gordonia effusa NBRC 100432.</title>
        <authorList>
            <person name="Yoshida I."/>
            <person name="Takarada H."/>
            <person name="Hosoyama A."/>
            <person name="Tsuchikane K."/>
            <person name="Katsumata H."/>
            <person name="Yamazaki S."/>
            <person name="Fujita N."/>
        </authorList>
    </citation>
    <scope>NUCLEOTIDE SEQUENCE [LARGE SCALE GENOMIC DNA]</scope>
    <source>
        <strain evidence="2 3">NBRC 100432</strain>
    </source>
</reference>
<sequence>MVKLATRVALVLIVVCSLGVMLAPAAIAGPRDTNKTYDVWAIRLDTPSTKQLAVTKDPVREVSTLVLPYEAVLPKQILTATFALWLSAYLAERAQQDSRAGCVELDITADGRLLNWETHDHCPWRVSSVNREKVTVGEYGWTAYAPID</sequence>
<name>H0R2F9_9ACTN</name>
<proteinExistence type="predicted"/>
<organism evidence="2 3">
    <name type="scientific">Gordonia effusa NBRC 100432</name>
    <dbReference type="NCBI Taxonomy" id="1077974"/>
    <lineage>
        <taxon>Bacteria</taxon>
        <taxon>Bacillati</taxon>
        <taxon>Actinomycetota</taxon>
        <taxon>Actinomycetes</taxon>
        <taxon>Mycobacteriales</taxon>
        <taxon>Gordoniaceae</taxon>
        <taxon>Gordonia</taxon>
    </lineage>
</organism>
<dbReference type="AlphaFoldDB" id="H0R2F9"/>